<dbReference type="EMBL" id="BFAV01000150">
    <property type="protein sequence ID" value="GBF34715.1"/>
    <property type="molecule type" value="Genomic_DNA"/>
</dbReference>
<keyword evidence="4" id="KW-1185">Reference proteome</keyword>
<name>A0A2L2XEQ6_9FIRM</name>
<protein>
    <submittedName>
        <fullName evidence="3">Phosphonate ABC transporter phosphate-binding periplasmic component</fullName>
    </submittedName>
</protein>
<accession>A0A2L2XEQ6</accession>
<dbReference type="InterPro" id="IPR017797">
    <property type="entry name" value="Phosphnate-bd"/>
</dbReference>
<keyword evidence="2" id="KW-0732">Signal</keyword>
<dbReference type="NCBIfam" id="TIGR03431">
    <property type="entry name" value="PhnD"/>
    <property type="match status" value="1"/>
</dbReference>
<proteinExistence type="inferred from homology"/>
<dbReference type="AlphaFoldDB" id="A0A2L2XEQ6"/>
<comment type="caution">
    <text evidence="3">The sequence shown here is derived from an EMBL/GenBank/DDBJ whole genome shotgun (WGS) entry which is preliminary data.</text>
</comment>
<dbReference type="Proteomes" id="UP000239549">
    <property type="component" value="Unassembled WGS sequence"/>
</dbReference>
<evidence type="ECO:0000313" key="4">
    <source>
        <dbReference type="Proteomes" id="UP000239549"/>
    </source>
</evidence>
<dbReference type="PANTHER" id="PTHR35841:SF1">
    <property type="entry name" value="PHOSPHONATES-BINDING PERIPLASMIC PROTEIN"/>
    <property type="match status" value="1"/>
</dbReference>
<dbReference type="GO" id="GO:0055085">
    <property type="term" value="P:transmembrane transport"/>
    <property type="evidence" value="ECO:0007669"/>
    <property type="project" value="InterPro"/>
</dbReference>
<evidence type="ECO:0000313" key="3">
    <source>
        <dbReference type="EMBL" id="GBF34715.1"/>
    </source>
</evidence>
<dbReference type="Pfam" id="PF12974">
    <property type="entry name" value="Phosphonate-bd"/>
    <property type="match status" value="1"/>
</dbReference>
<dbReference type="GO" id="GO:0015716">
    <property type="term" value="P:organic phosphonate transport"/>
    <property type="evidence" value="ECO:0007669"/>
    <property type="project" value="InterPro"/>
</dbReference>
<dbReference type="Gene3D" id="3.40.190.10">
    <property type="entry name" value="Periplasmic binding protein-like II"/>
    <property type="match status" value="2"/>
</dbReference>
<reference evidence="4" key="1">
    <citation type="submission" date="2018-02" db="EMBL/GenBank/DDBJ databases">
        <title>Genome sequence of Desulfocucumis palustris strain NAW-5.</title>
        <authorList>
            <person name="Watanabe M."/>
            <person name="Kojima H."/>
            <person name="Fukui M."/>
        </authorList>
    </citation>
    <scope>NUCLEOTIDE SEQUENCE [LARGE SCALE GENOMIC DNA]</scope>
    <source>
        <strain evidence="4">NAW-5</strain>
    </source>
</reference>
<dbReference type="GO" id="GO:0043190">
    <property type="term" value="C:ATP-binding cassette (ABC) transporter complex"/>
    <property type="evidence" value="ECO:0007669"/>
    <property type="project" value="InterPro"/>
</dbReference>
<dbReference type="CDD" id="cd01071">
    <property type="entry name" value="PBP2_PhnD_like"/>
    <property type="match status" value="1"/>
</dbReference>
<comment type="similarity">
    <text evidence="1">Belongs to the phosphate/phosphite/phosphonate binding protein family.</text>
</comment>
<dbReference type="InterPro" id="IPR005770">
    <property type="entry name" value="PhnD"/>
</dbReference>
<evidence type="ECO:0000256" key="1">
    <source>
        <dbReference type="ARBA" id="ARBA00007162"/>
    </source>
</evidence>
<sequence>MRNKYILIFLLSIMLLLWGCSGSPEKISIGIIPAREPERMLNNFEPVRAYLEKEIGIPVTVTVPDNYFGLIESMNQNKVDIGFLGPFSYVTAEKQIDLEPLLFAARKDTGTSYHSLIIARKDAGIRTIEDLKGKKFAFVDPGSTSGFIIPSALFKSRDIDVNQYFSKTIYSGSHDSVVMDVLNKKVDAGAVADMNLRRVMDYAKIGNEEFIAVWKSDDIPGSPIVARADLDNTLKEKFITAMLLIHEKDPQAIKYFDSNIEKYVATDKSIYNGVRNIANILGEEFVNEHFLQKNQ</sequence>
<dbReference type="RefSeq" id="WP_165792161.1">
    <property type="nucleotide sequence ID" value="NZ_BFAV01000150.1"/>
</dbReference>
<organism evidence="3 4">
    <name type="scientific">Desulfocucumis palustris</name>
    <dbReference type="NCBI Taxonomy" id="1898651"/>
    <lineage>
        <taxon>Bacteria</taxon>
        <taxon>Bacillati</taxon>
        <taxon>Bacillota</taxon>
        <taxon>Clostridia</taxon>
        <taxon>Eubacteriales</taxon>
        <taxon>Desulfocucumaceae</taxon>
        <taxon>Desulfocucumis</taxon>
    </lineage>
</organism>
<dbReference type="SUPFAM" id="SSF53850">
    <property type="entry name" value="Periplasmic binding protein-like II"/>
    <property type="match status" value="1"/>
</dbReference>
<gene>
    <name evidence="3" type="ORF">DCCM_3835</name>
</gene>
<dbReference type="NCBIfam" id="TIGR01098">
    <property type="entry name" value="3A0109s03R"/>
    <property type="match status" value="1"/>
</dbReference>
<dbReference type="PANTHER" id="PTHR35841">
    <property type="entry name" value="PHOSPHONATES-BINDING PERIPLASMIC PROTEIN"/>
    <property type="match status" value="1"/>
</dbReference>
<evidence type="ECO:0000256" key="2">
    <source>
        <dbReference type="ARBA" id="ARBA00022729"/>
    </source>
</evidence>